<name>A0A0E0ARW3_9ORYZ</name>
<reference evidence="3" key="2">
    <citation type="submission" date="2018-05" db="EMBL/GenBank/DDBJ databases">
        <title>OgluRS3 (Oryza glumaepatula Reference Sequence Version 3).</title>
        <authorList>
            <person name="Zhang J."/>
            <person name="Kudrna D."/>
            <person name="Lee S."/>
            <person name="Talag J."/>
            <person name="Welchert J."/>
            <person name="Wing R.A."/>
        </authorList>
    </citation>
    <scope>NUCLEOTIDE SEQUENCE [LARGE SCALE GENOMIC DNA]</scope>
</reference>
<accession>A0A0E0ARW3</accession>
<dbReference type="SUPFAM" id="SSF52047">
    <property type="entry name" value="RNI-like"/>
    <property type="match status" value="1"/>
</dbReference>
<dbReference type="STRING" id="40148.A0A0E0ARW3"/>
<dbReference type="Gene3D" id="1.20.1280.50">
    <property type="match status" value="1"/>
</dbReference>
<evidence type="ECO:0000313" key="4">
    <source>
        <dbReference type="Proteomes" id="UP000026961"/>
    </source>
</evidence>
<dbReference type="Pfam" id="PF12937">
    <property type="entry name" value="F-box-like"/>
    <property type="match status" value="1"/>
</dbReference>
<dbReference type="InterPro" id="IPR036047">
    <property type="entry name" value="F-box-like_dom_sf"/>
</dbReference>
<evidence type="ECO:0000256" key="1">
    <source>
        <dbReference type="SAM" id="MobiDB-lite"/>
    </source>
</evidence>
<dbReference type="HOGENOM" id="CLU_044915_1_1_1"/>
<keyword evidence="4" id="KW-1185">Reference proteome</keyword>
<dbReference type="Gramene" id="OGLUM08G05900.1">
    <property type="protein sequence ID" value="OGLUM08G05900.1"/>
    <property type="gene ID" value="OGLUM08G05900"/>
</dbReference>
<feature type="domain" description="F-box" evidence="2">
    <location>
        <begin position="31"/>
        <end position="79"/>
    </location>
</feature>
<organism evidence="3">
    <name type="scientific">Oryza glumipatula</name>
    <dbReference type="NCBI Taxonomy" id="40148"/>
    <lineage>
        <taxon>Eukaryota</taxon>
        <taxon>Viridiplantae</taxon>
        <taxon>Streptophyta</taxon>
        <taxon>Embryophyta</taxon>
        <taxon>Tracheophyta</taxon>
        <taxon>Spermatophyta</taxon>
        <taxon>Magnoliopsida</taxon>
        <taxon>Liliopsida</taxon>
        <taxon>Poales</taxon>
        <taxon>Poaceae</taxon>
        <taxon>BOP clade</taxon>
        <taxon>Oryzoideae</taxon>
        <taxon>Oryzeae</taxon>
        <taxon>Oryzinae</taxon>
        <taxon>Oryza</taxon>
    </lineage>
</organism>
<protein>
    <recommendedName>
        <fullName evidence="2">F-box domain-containing protein</fullName>
    </recommendedName>
</protein>
<feature type="region of interest" description="Disordered" evidence="1">
    <location>
        <begin position="1"/>
        <end position="30"/>
    </location>
</feature>
<reference evidence="3" key="1">
    <citation type="submission" date="2015-04" db="UniProtKB">
        <authorList>
            <consortium name="EnsemblPlants"/>
        </authorList>
    </citation>
    <scope>IDENTIFICATION</scope>
</reference>
<dbReference type="eggNOG" id="KOG1947">
    <property type="taxonomic scope" value="Eukaryota"/>
</dbReference>
<dbReference type="PROSITE" id="PS50181">
    <property type="entry name" value="FBOX"/>
    <property type="match status" value="1"/>
</dbReference>
<dbReference type="InterPro" id="IPR001810">
    <property type="entry name" value="F-box_dom"/>
</dbReference>
<sequence length="293" mass="32141">MPSSSRRRRGHHGNRRRGRGSGSGAPKAEAARNWAELPAAAISAVLGGLDHVDILTGAGQVCRSWRRAARDDPGLWPRIDMRGHANANAKRGVNLHGMAQAAVKRSAGRCEAFWGESAGSDRFLLFLGRAAPGLKSLRLISCYDVSNKGFGKAIKKFPLLEELELSLSPNIFGNTITNEGLEAILDNCPHLESLDIHHCFNVFMDDTLRAKCARIKALRLPDDSIDDYDLQVFSPVFADSGNSSDDMDDGYMVPGLHCVVFSEENDCFDDDINEDELDDEARMMLNGLRALLM</sequence>
<evidence type="ECO:0000259" key="2">
    <source>
        <dbReference type="PROSITE" id="PS50181"/>
    </source>
</evidence>
<dbReference type="InterPro" id="IPR032675">
    <property type="entry name" value="LRR_dom_sf"/>
</dbReference>
<evidence type="ECO:0000313" key="3">
    <source>
        <dbReference type="EnsemblPlants" id="OGLUM08G05900.1"/>
    </source>
</evidence>
<dbReference type="FunFam" id="1.20.1280.50:FF:000037">
    <property type="entry name" value="F-box protein SKIP19"/>
    <property type="match status" value="1"/>
</dbReference>
<dbReference type="Proteomes" id="UP000026961">
    <property type="component" value="Chromosome 8"/>
</dbReference>
<dbReference type="PANTHER" id="PTHR38926:SF74">
    <property type="entry name" value="OS08G0193600 PROTEIN"/>
    <property type="match status" value="1"/>
</dbReference>
<dbReference type="EnsemblPlants" id="OGLUM08G05900.1">
    <property type="protein sequence ID" value="OGLUM08G05900.1"/>
    <property type="gene ID" value="OGLUM08G05900"/>
</dbReference>
<dbReference type="SUPFAM" id="SSF81383">
    <property type="entry name" value="F-box domain"/>
    <property type="match status" value="1"/>
</dbReference>
<proteinExistence type="predicted"/>
<dbReference type="AlphaFoldDB" id="A0A0E0ARW3"/>
<dbReference type="Gene3D" id="3.80.10.10">
    <property type="entry name" value="Ribonuclease Inhibitor"/>
    <property type="match status" value="1"/>
</dbReference>
<feature type="compositionally biased region" description="Basic residues" evidence="1">
    <location>
        <begin position="1"/>
        <end position="19"/>
    </location>
</feature>
<dbReference type="PANTHER" id="PTHR38926">
    <property type="entry name" value="F-BOX DOMAIN CONTAINING PROTEIN, EXPRESSED"/>
    <property type="match status" value="1"/>
</dbReference>